<dbReference type="Pfam" id="PF03313">
    <property type="entry name" value="SDH_alpha"/>
    <property type="match status" value="1"/>
</dbReference>
<dbReference type="PIRSF" id="PIRSF006054">
    <property type="entry name" value="UCP006054"/>
    <property type="match status" value="1"/>
</dbReference>
<dbReference type="InterPro" id="IPR021144">
    <property type="entry name" value="UPF0597"/>
</dbReference>
<gene>
    <name evidence="3" type="ordered locus">SpiGrapes_1706</name>
</gene>
<dbReference type="KEGG" id="sgp:SpiGrapes_1706"/>
<dbReference type="Proteomes" id="UP000005632">
    <property type="component" value="Chromosome"/>
</dbReference>
<dbReference type="EMBL" id="CP003155">
    <property type="protein sequence ID" value="AEV29505.1"/>
    <property type="molecule type" value="Genomic_DNA"/>
</dbReference>
<dbReference type="PANTHER" id="PTHR30501">
    <property type="entry name" value="UPF0597 PROTEIN YHAM"/>
    <property type="match status" value="1"/>
</dbReference>
<accession>G8QX01</accession>
<dbReference type="HOGENOM" id="CLU_051840_0_0_12"/>
<dbReference type="OrthoDB" id="41906at2"/>
<dbReference type="HAMAP" id="MF_01845">
    <property type="entry name" value="UPF0597"/>
    <property type="match status" value="1"/>
</dbReference>
<comment type="similarity">
    <text evidence="1">Belongs to the UPF0597 family.</text>
</comment>
<keyword evidence="4" id="KW-1185">Reference proteome</keyword>
<dbReference type="InterPro" id="IPR005130">
    <property type="entry name" value="Ser_deHydtase-like_asu"/>
</dbReference>
<evidence type="ECO:0000313" key="4">
    <source>
        <dbReference type="Proteomes" id="UP000005632"/>
    </source>
</evidence>
<evidence type="ECO:0000256" key="1">
    <source>
        <dbReference type="HAMAP-Rule" id="MF_01845"/>
    </source>
</evidence>
<dbReference type="STRING" id="158190.SpiGrapes_1706"/>
<dbReference type="RefSeq" id="WP_014270348.1">
    <property type="nucleotide sequence ID" value="NC_016633.1"/>
</dbReference>
<dbReference type="GO" id="GO:0080146">
    <property type="term" value="F:L-cysteine desulfhydrase activity"/>
    <property type="evidence" value="ECO:0007669"/>
    <property type="project" value="TreeGrafter"/>
</dbReference>
<dbReference type="PANTHER" id="PTHR30501:SF2">
    <property type="entry name" value="UPF0597 PROTEIN YHAM"/>
    <property type="match status" value="1"/>
</dbReference>
<feature type="domain" description="Serine dehydratase-like alpha subunit" evidence="2">
    <location>
        <begin position="187"/>
        <end position="415"/>
    </location>
</feature>
<name>G8QX01_SPHPG</name>
<dbReference type="eggNOG" id="COG3681">
    <property type="taxonomic scope" value="Bacteria"/>
</dbReference>
<proteinExistence type="inferred from homology"/>
<reference evidence="3 4" key="1">
    <citation type="submission" date="2011-11" db="EMBL/GenBank/DDBJ databases">
        <title>Complete sequence of Spirochaeta sp. grapes.</title>
        <authorList>
            <consortium name="US DOE Joint Genome Institute"/>
            <person name="Lucas S."/>
            <person name="Han J."/>
            <person name="Lapidus A."/>
            <person name="Cheng J.-F."/>
            <person name="Goodwin L."/>
            <person name="Pitluck S."/>
            <person name="Peters L."/>
            <person name="Ovchinnikova G."/>
            <person name="Munk A.C."/>
            <person name="Detter J.C."/>
            <person name="Han C."/>
            <person name="Tapia R."/>
            <person name="Land M."/>
            <person name="Hauser L."/>
            <person name="Kyrpides N."/>
            <person name="Ivanova N."/>
            <person name="Pagani I."/>
            <person name="Ritalahtilisa K."/>
            <person name="Loeffler F."/>
            <person name="Woyke T."/>
        </authorList>
    </citation>
    <scope>NUCLEOTIDE SEQUENCE [LARGE SCALE GENOMIC DNA]</scope>
    <source>
        <strain evidence="4">ATCC BAA-1885 / DSM 22778 / Grapes</strain>
    </source>
</reference>
<sequence length="422" mass="44753">MDQRVYAQCLAILTGELVPALGCTEPIAIAYASAKARQVLGVFPESIFVRCSGNIIKNVKGVTVPNSGGMKGVEASAVLGAVGGNPELQLETLSAVTDGDIYRAKKYLEKEICRVELLEKAENLQIIVEMHAGNASSLVEIVHSHTFISRIEKNGQVLVSQALSKDKGTVLDYSILNLDTIFNFVGAVRIEDVKAILDRQVTYNFAIAKEGLKNSYGAMVGASLLKHYGNDVSILARALPAAGSDARMNGCSMPVVINSGSGNQGMTVSLPIEVYASSLKVSDECKYRALVLSNLIAIYQKTNLGKLSAYCGAVSASAGSGAGIAYLHKASRKVIEATITNTLANVSGIVCDGAKASCAAKIASSVEAAQMAYFMVADGHVFLSGDGLVKDTTERTIQSIGRLGRDGMRETDLEIFRIMLER</sequence>
<dbReference type="AlphaFoldDB" id="G8QX01"/>
<dbReference type="GO" id="GO:0019450">
    <property type="term" value="P:L-cysteine catabolic process to pyruvate"/>
    <property type="evidence" value="ECO:0007669"/>
    <property type="project" value="TreeGrafter"/>
</dbReference>
<evidence type="ECO:0000259" key="2">
    <source>
        <dbReference type="Pfam" id="PF03313"/>
    </source>
</evidence>
<evidence type="ECO:0000313" key="3">
    <source>
        <dbReference type="EMBL" id="AEV29505.1"/>
    </source>
</evidence>
<protein>
    <recommendedName>
        <fullName evidence="1">UPF0597 protein SpiGrapes_1706</fullName>
    </recommendedName>
</protein>
<organism evidence="3 4">
    <name type="scientific">Sphaerochaeta pleomorpha (strain ATCC BAA-1885 / DSM 22778 / Grapes)</name>
    <dbReference type="NCBI Taxonomy" id="158190"/>
    <lineage>
        <taxon>Bacteria</taxon>
        <taxon>Pseudomonadati</taxon>
        <taxon>Spirochaetota</taxon>
        <taxon>Spirochaetia</taxon>
        <taxon>Spirochaetales</taxon>
        <taxon>Sphaerochaetaceae</taxon>
        <taxon>Sphaerochaeta</taxon>
    </lineage>
</organism>